<gene>
    <name evidence="2" type="ORF">CERSUDRAFT_112432</name>
</gene>
<feature type="compositionally biased region" description="Polar residues" evidence="1">
    <location>
        <begin position="1"/>
        <end position="12"/>
    </location>
</feature>
<feature type="region of interest" description="Disordered" evidence="1">
    <location>
        <begin position="190"/>
        <end position="250"/>
    </location>
</feature>
<proteinExistence type="predicted"/>
<feature type="region of interest" description="Disordered" evidence="1">
    <location>
        <begin position="289"/>
        <end position="366"/>
    </location>
</feature>
<evidence type="ECO:0000256" key="1">
    <source>
        <dbReference type="SAM" id="MobiDB-lite"/>
    </source>
</evidence>
<feature type="region of interest" description="Disordered" evidence="1">
    <location>
        <begin position="1"/>
        <end position="37"/>
    </location>
</feature>
<dbReference type="AlphaFoldDB" id="M2QT66"/>
<feature type="compositionally biased region" description="Polar residues" evidence="1">
    <location>
        <begin position="303"/>
        <end position="319"/>
    </location>
</feature>
<dbReference type="HOGENOM" id="CLU_628557_0_0_1"/>
<organism evidence="2 3">
    <name type="scientific">Ceriporiopsis subvermispora (strain B)</name>
    <name type="common">White-rot fungus</name>
    <name type="synonym">Gelatoporia subvermispora</name>
    <dbReference type="NCBI Taxonomy" id="914234"/>
    <lineage>
        <taxon>Eukaryota</taxon>
        <taxon>Fungi</taxon>
        <taxon>Dikarya</taxon>
        <taxon>Basidiomycota</taxon>
        <taxon>Agaricomycotina</taxon>
        <taxon>Agaricomycetes</taxon>
        <taxon>Polyporales</taxon>
        <taxon>Gelatoporiaceae</taxon>
        <taxon>Gelatoporia</taxon>
    </lineage>
</organism>
<evidence type="ECO:0000313" key="3">
    <source>
        <dbReference type="Proteomes" id="UP000016930"/>
    </source>
</evidence>
<feature type="compositionally biased region" description="Low complexity" evidence="1">
    <location>
        <begin position="335"/>
        <end position="346"/>
    </location>
</feature>
<dbReference type="STRING" id="914234.M2QT66"/>
<feature type="region of interest" description="Disordered" evidence="1">
    <location>
        <begin position="114"/>
        <end position="159"/>
    </location>
</feature>
<evidence type="ECO:0000313" key="2">
    <source>
        <dbReference type="EMBL" id="EMD40238.1"/>
    </source>
</evidence>
<reference evidence="2 3" key="1">
    <citation type="journal article" date="2012" name="Proc. Natl. Acad. Sci. U.S.A.">
        <title>Comparative genomics of Ceriporiopsis subvermispora and Phanerochaete chrysosporium provide insight into selective ligninolysis.</title>
        <authorList>
            <person name="Fernandez-Fueyo E."/>
            <person name="Ruiz-Duenas F.J."/>
            <person name="Ferreira P."/>
            <person name="Floudas D."/>
            <person name="Hibbett D.S."/>
            <person name="Canessa P."/>
            <person name="Larrondo L.F."/>
            <person name="James T.Y."/>
            <person name="Seelenfreund D."/>
            <person name="Lobos S."/>
            <person name="Polanco R."/>
            <person name="Tello M."/>
            <person name="Honda Y."/>
            <person name="Watanabe T."/>
            <person name="Watanabe T."/>
            <person name="Ryu J.S."/>
            <person name="Kubicek C.P."/>
            <person name="Schmoll M."/>
            <person name="Gaskell J."/>
            <person name="Hammel K.E."/>
            <person name="St John F.J."/>
            <person name="Vanden Wymelenberg A."/>
            <person name="Sabat G."/>
            <person name="Splinter BonDurant S."/>
            <person name="Syed K."/>
            <person name="Yadav J.S."/>
            <person name="Doddapaneni H."/>
            <person name="Subramanian V."/>
            <person name="Lavin J.L."/>
            <person name="Oguiza J.A."/>
            <person name="Perez G."/>
            <person name="Pisabarro A.G."/>
            <person name="Ramirez L."/>
            <person name="Santoyo F."/>
            <person name="Master E."/>
            <person name="Coutinho P.M."/>
            <person name="Henrissat B."/>
            <person name="Lombard V."/>
            <person name="Magnuson J.K."/>
            <person name="Kuees U."/>
            <person name="Hori C."/>
            <person name="Igarashi K."/>
            <person name="Samejima M."/>
            <person name="Held B.W."/>
            <person name="Barry K.W."/>
            <person name="LaButti K.M."/>
            <person name="Lapidus A."/>
            <person name="Lindquist E.A."/>
            <person name="Lucas S.M."/>
            <person name="Riley R."/>
            <person name="Salamov A.A."/>
            <person name="Hoffmeister D."/>
            <person name="Schwenk D."/>
            <person name="Hadar Y."/>
            <person name="Yarden O."/>
            <person name="de Vries R.P."/>
            <person name="Wiebenga A."/>
            <person name="Stenlid J."/>
            <person name="Eastwood D."/>
            <person name="Grigoriev I.V."/>
            <person name="Berka R.M."/>
            <person name="Blanchette R.A."/>
            <person name="Kersten P."/>
            <person name="Martinez A.T."/>
            <person name="Vicuna R."/>
            <person name="Cullen D."/>
        </authorList>
    </citation>
    <scope>NUCLEOTIDE SEQUENCE [LARGE SCALE GENOMIC DNA]</scope>
    <source>
        <strain evidence="2 3">B</strain>
    </source>
</reference>
<feature type="compositionally biased region" description="Basic and acidic residues" evidence="1">
    <location>
        <begin position="121"/>
        <end position="131"/>
    </location>
</feature>
<dbReference type="EMBL" id="KB445793">
    <property type="protein sequence ID" value="EMD40238.1"/>
    <property type="molecule type" value="Genomic_DNA"/>
</dbReference>
<dbReference type="OrthoDB" id="2989516at2759"/>
<sequence length="456" mass="51009">MYLTDQPGSSIHSRARYERRAPSVTPTSIPLDDGFDAATTEVPTEWTVGEGHRDYEESVTGYQNFVREMERKLSREHEYFETAYPSPVPPHAGPSTHYNMNFDASMNQKVNGKANARTQTKPRERAVDRDNASGMNGRGHGARRRESLGRATSPENVRRVSGRKGLVELVEHRVMEDTPQRTISLWRERVAQSDTETPPGCDDQRSVANSHAHRRMSSYESREGRAISGEKNGQVSAKSNARKDAAISRPRKISYERSEYMVAYRQLGRTAIHPQSSYAPSEVGHVRAYNTNVPFSPPRQKTALPTPQSPTMRRTSGRSSFERTEYMITYPNTPPKSTSSPGSSPNAAHQKVAGPPHDPPMSPLNGRHNFPMRTDVSNSTRSTSTSSVELILSSCEPSLLHIAPALTELGIYRTEHLRAVARLSEETRNREVKDQALKKGVTVMEWAILFDKLLTL</sequence>
<name>M2QT66_CERS8</name>
<dbReference type="Proteomes" id="UP000016930">
    <property type="component" value="Unassembled WGS sequence"/>
</dbReference>
<accession>M2QT66</accession>
<keyword evidence="3" id="KW-1185">Reference proteome</keyword>
<protein>
    <submittedName>
        <fullName evidence="2">Uncharacterized protein</fullName>
    </submittedName>
</protein>